<name>A0ABQ2NQ78_9BACI</name>
<dbReference type="PANTHER" id="PTHR32071:SF57">
    <property type="entry name" value="C4-DICARBOXYLATE TRANSPORT TRANSCRIPTIONAL REGULATORY PROTEIN DCTD"/>
    <property type="match status" value="1"/>
</dbReference>
<dbReference type="RefSeq" id="WP_188733511.1">
    <property type="nucleotide sequence ID" value="NZ_BMLW01000003.1"/>
</dbReference>
<evidence type="ECO:0000259" key="4">
    <source>
        <dbReference type="PROSITE" id="PS50112"/>
    </source>
</evidence>
<dbReference type="PROSITE" id="PS00675">
    <property type="entry name" value="SIGMA54_INTERACT_1"/>
    <property type="match status" value="1"/>
</dbReference>
<dbReference type="InterPro" id="IPR013767">
    <property type="entry name" value="PAS_fold"/>
</dbReference>
<evidence type="ECO:0000259" key="3">
    <source>
        <dbReference type="PROSITE" id="PS50045"/>
    </source>
</evidence>
<dbReference type="InterPro" id="IPR002078">
    <property type="entry name" value="Sigma_54_int"/>
</dbReference>
<keyword evidence="6" id="KW-1185">Reference proteome</keyword>
<dbReference type="SMART" id="SM00091">
    <property type="entry name" value="PAS"/>
    <property type="match status" value="1"/>
</dbReference>
<accession>A0ABQ2NQ78</accession>
<dbReference type="InterPro" id="IPR000014">
    <property type="entry name" value="PAS"/>
</dbReference>
<dbReference type="SUPFAM" id="SSF55785">
    <property type="entry name" value="PYP-like sensor domain (PAS domain)"/>
    <property type="match status" value="1"/>
</dbReference>
<proteinExistence type="predicted"/>
<dbReference type="SMART" id="SM00382">
    <property type="entry name" value="AAA"/>
    <property type="match status" value="1"/>
</dbReference>
<dbReference type="Proteomes" id="UP000641206">
    <property type="component" value="Unassembled WGS sequence"/>
</dbReference>
<comment type="caution">
    <text evidence="5">The sequence shown here is derived from an EMBL/GenBank/DDBJ whole genome shotgun (WGS) entry which is preliminary data.</text>
</comment>
<dbReference type="Gene3D" id="1.10.8.60">
    <property type="match status" value="1"/>
</dbReference>
<dbReference type="Pfam" id="PF25601">
    <property type="entry name" value="AAA_lid_14"/>
    <property type="match status" value="1"/>
</dbReference>
<reference evidence="6" key="1">
    <citation type="journal article" date="2019" name="Int. J. Syst. Evol. Microbiol.">
        <title>The Global Catalogue of Microorganisms (GCM) 10K type strain sequencing project: providing services to taxonomists for standard genome sequencing and annotation.</title>
        <authorList>
            <consortium name="The Broad Institute Genomics Platform"/>
            <consortium name="The Broad Institute Genome Sequencing Center for Infectious Disease"/>
            <person name="Wu L."/>
            <person name="Ma J."/>
        </authorList>
    </citation>
    <scope>NUCLEOTIDE SEQUENCE [LARGE SCALE GENOMIC DNA]</scope>
    <source>
        <strain evidence="6">CGMCC 1.7693</strain>
    </source>
</reference>
<dbReference type="NCBIfam" id="TIGR00229">
    <property type="entry name" value="sensory_box"/>
    <property type="match status" value="1"/>
</dbReference>
<evidence type="ECO:0000313" key="6">
    <source>
        <dbReference type="Proteomes" id="UP000641206"/>
    </source>
</evidence>
<dbReference type="EMBL" id="BMLW01000003">
    <property type="protein sequence ID" value="GGP09058.1"/>
    <property type="molecule type" value="Genomic_DNA"/>
</dbReference>
<dbReference type="InterPro" id="IPR003593">
    <property type="entry name" value="AAA+_ATPase"/>
</dbReference>
<dbReference type="Gene3D" id="3.30.450.20">
    <property type="entry name" value="PAS domain"/>
    <property type="match status" value="1"/>
</dbReference>
<evidence type="ECO:0000256" key="2">
    <source>
        <dbReference type="ARBA" id="ARBA00022840"/>
    </source>
</evidence>
<dbReference type="Pfam" id="PF00158">
    <property type="entry name" value="Sigma54_activat"/>
    <property type="match status" value="1"/>
</dbReference>
<dbReference type="SUPFAM" id="SSF52540">
    <property type="entry name" value="P-loop containing nucleoside triphosphate hydrolases"/>
    <property type="match status" value="1"/>
</dbReference>
<dbReference type="InterPro" id="IPR058031">
    <property type="entry name" value="AAA_lid_NorR"/>
</dbReference>
<dbReference type="PROSITE" id="PS00676">
    <property type="entry name" value="SIGMA54_INTERACT_2"/>
    <property type="match status" value="1"/>
</dbReference>
<dbReference type="Pfam" id="PF00989">
    <property type="entry name" value="PAS"/>
    <property type="match status" value="1"/>
</dbReference>
<dbReference type="CDD" id="cd00009">
    <property type="entry name" value="AAA"/>
    <property type="match status" value="1"/>
</dbReference>
<keyword evidence="2" id="KW-0067">ATP-binding</keyword>
<dbReference type="InterPro" id="IPR035965">
    <property type="entry name" value="PAS-like_dom_sf"/>
</dbReference>
<dbReference type="Gene3D" id="1.10.10.10">
    <property type="entry name" value="Winged helix-like DNA-binding domain superfamily/Winged helix DNA-binding domain"/>
    <property type="match status" value="1"/>
</dbReference>
<keyword evidence="1" id="KW-0547">Nucleotide-binding</keyword>
<dbReference type="CDD" id="cd00130">
    <property type="entry name" value="PAS"/>
    <property type="match status" value="1"/>
</dbReference>
<dbReference type="Gene3D" id="3.40.50.300">
    <property type="entry name" value="P-loop containing nucleotide triphosphate hydrolases"/>
    <property type="match status" value="1"/>
</dbReference>
<dbReference type="InterPro" id="IPR025943">
    <property type="entry name" value="Sigma_54_int_dom_ATP-bd_2"/>
</dbReference>
<evidence type="ECO:0000313" key="5">
    <source>
        <dbReference type="EMBL" id="GGP09058.1"/>
    </source>
</evidence>
<dbReference type="InterPro" id="IPR025662">
    <property type="entry name" value="Sigma_54_int_dom_ATP-bd_1"/>
</dbReference>
<dbReference type="InterPro" id="IPR036388">
    <property type="entry name" value="WH-like_DNA-bd_sf"/>
</dbReference>
<dbReference type="InterPro" id="IPR027417">
    <property type="entry name" value="P-loop_NTPase"/>
</dbReference>
<dbReference type="PROSITE" id="PS50045">
    <property type="entry name" value="SIGMA54_INTERACT_4"/>
    <property type="match status" value="1"/>
</dbReference>
<feature type="domain" description="PAS" evidence="4">
    <location>
        <begin position="212"/>
        <end position="265"/>
    </location>
</feature>
<feature type="domain" description="Sigma-54 factor interaction" evidence="3">
    <location>
        <begin position="341"/>
        <end position="566"/>
    </location>
</feature>
<evidence type="ECO:0000256" key="1">
    <source>
        <dbReference type="ARBA" id="ARBA00022741"/>
    </source>
</evidence>
<dbReference type="PANTHER" id="PTHR32071">
    <property type="entry name" value="TRANSCRIPTIONAL REGULATORY PROTEIN"/>
    <property type="match status" value="1"/>
</dbReference>
<organism evidence="5 6">
    <name type="scientific">Oceanobacillus neutriphilus</name>
    <dbReference type="NCBI Taxonomy" id="531815"/>
    <lineage>
        <taxon>Bacteria</taxon>
        <taxon>Bacillati</taxon>
        <taxon>Bacillota</taxon>
        <taxon>Bacilli</taxon>
        <taxon>Bacillales</taxon>
        <taxon>Bacillaceae</taxon>
        <taxon>Oceanobacillus</taxon>
    </lineage>
</organism>
<protein>
    <submittedName>
        <fullName evidence="5">Fis family transcriptional regulator</fullName>
    </submittedName>
</protein>
<dbReference type="PROSITE" id="PS50112">
    <property type="entry name" value="PAS"/>
    <property type="match status" value="1"/>
</dbReference>
<gene>
    <name evidence="5" type="ORF">GCM10011346_11590</name>
</gene>
<sequence>MSNPIILILTKEIDLYYTFRDNIRDVFGDKIRLRSNHFLPVHLEDVDLILSSAPDSLVEDFIDFEKTKAPMLVANRSIDFKKLEKLFELPKATRCLLVSNDEAIAYESVTMLKYLGFDYLDFYAYSPDMEHPPNLKNIDVAITHGLANLVPAELEAVIDLGNRRLDLSTLFDISKILKRNFNHAHHITMGYVKNFARIGRELANSVRNENYINSSLQAVLNAVQDGVVFIDSEGHVSLFNEEAGNILGVDSRDVLHQYYADVLHEFQIDKVMETKQPIPRQQIQVRGLNLLVTLNPILLHGAFSGIVLVFQDVTHVERMEQEIRKKKLQTGLTTKYSFDDNIGSGQMIMETQLIAKKLARSDYTILITGESGTGKEIFAQSIHEYSSRNKGPFVAVNFAGISESLAESELFGYEEGAFTGARKGGKAGLFELAQNGTIFLDEIGDAPLKIQAAILRVLQERQVMRVGGNKVIPINVRIIAATNKNLEGMIRDGEFRDDLFYRLNQLPLRIPSLSERREDIPNLIHYFLAQKNSQLNFPSDVMNQLSSYRWPGNVRELESLVTYLSVVVNGPEVSLADLPSKMKNNPFTDIQADKIIRLLEHSGDLNLFKDILESLSITQGENMGIGRSTLQAMLSDKISESRLRTKLEVLKKYGLIETGIKKQGTRITDLGARIIELI</sequence>